<keyword evidence="1" id="KW-1133">Transmembrane helix</keyword>
<dbReference type="EMBL" id="QUAH01000005">
    <property type="protein sequence ID" value="RFT16008.1"/>
    <property type="molecule type" value="Genomic_DNA"/>
</dbReference>
<evidence type="ECO:0000256" key="1">
    <source>
        <dbReference type="SAM" id="Phobius"/>
    </source>
</evidence>
<name>A0A3E2BMR8_9BACT</name>
<keyword evidence="1" id="KW-0472">Membrane</keyword>
<dbReference type="InterPro" id="IPR025642">
    <property type="entry name" value="DUF4342"/>
</dbReference>
<evidence type="ECO:0000313" key="4">
    <source>
        <dbReference type="Proteomes" id="UP000257323"/>
    </source>
</evidence>
<accession>A0A3E2BMR8</accession>
<organism evidence="3 4">
    <name type="scientific">Candidatus Saccharicenans subterraneus</name>
    <dbReference type="NCBI Taxonomy" id="2508984"/>
    <lineage>
        <taxon>Bacteria</taxon>
        <taxon>Candidatus Aminicenantota</taxon>
        <taxon>Candidatus Aminicenantia</taxon>
        <taxon>Candidatus Aminicenantales</taxon>
        <taxon>Candidatus Saccharicenantaceae</taxon>
        <taxon>Candidatus Saccharicenans</taxon>
    </lineage>
</organism>
<protein>
    <recommendedName>
        <fullName evidence="2">DUF4342 domain-containing protein</fullName>
    </recommendedName>
</protein>
<sequence length="87" mass="9745">MEEKKTRYEEFRVSGSEILEKIKEIIREGNARRIIFKTEDGRTFMEIPLTVGIVGTLIAPVWAAIGAVAALASNLTIVVEKETRDKP</sequence>
<dbReference type="AlphaFoldDB" id="A0A3E2BMR8"/>
<evidence type="ECO:0000259" key="2">
    <source>
        <dbReference type="Pfam" id="PF14242"/>
    </source>
</evidence>
<dbReference type="Proteomes" id="UP000257323">
    <property type="component" value="Unassembled WGS sequence"/>
</dbReference>
<feature type="domain" description="DUF4342" evidence="2">
    <location>
        <begin position="4"/>
        <end position="81"/>
    </location>
</feature>
<proteinExistence type="predicted"/>
<gene>
    <name evidence="3" type="ORF">OP8BY_2014</name>
</gene>
<dbReference type="Pfam" id="PF14242">
    <property type="entry name" value="DUF4342"/>
    <property type="match status" value="1"/>
</dbReference>
<keyword evidence="1" id="KW-0812">Transmembrane</keyword>
<reference evidence="3 4" key="1">
    <citation type="submission" date="2018-08" db="EMBL/GenBank/DDBJ databases">
        <title>Genome analysis of the thermophilic bacterium of the candidate phylum Aminicenantes from deep subsurface aquifer revealed its physiology and ecological role.</title>
        <authorList>
            <person name="Kadnikov V.V."/>
            <person name="Mardanov A.V."/>
            <person name="Beletsky A.V."/>
            <person name="Karnachuk O.V."/>
            <person name="Ravin N.V."/>
        </authorList>
    </citation>
    <scope>NUCLEOTIDE SEQUENCE [LARGE SCALE GENOMIC DNA]</scope>
    <source>
        <strain evidence="3">BY38</strain>
    </source>
</reference>
<evidence type="ECO:0000313" key="3">
    <source>
        <dbReference type="EMBL" id="RFT16008.1"/>
    </source>
</evidence>
<feature type="transmembrane region" description="Helical" evidence="1">
    <location>
        <begin position="53"/>
        <end position="79"/>
    </location>
</feature>
<comment type="caution">
    <text evidence="3">The sequence shown here is derived from an EMBL/GenBank/DDBJ whole genome shotgun (WGS) entry which is preliminary data.</text>
</comment>